<sequence length="379" mass="40712">MFFNPRSLLIGAAALFLSGVATAADCANGPWTNVLYIGGGGGGDWCNTKYDQGIVVTGMEVWASNKAVRAVQLYYSDGSNSGMVGKLDDIGEHQRIDWDPSKDGISQFKSWGNGNGKYLGRVYLRLKSGGELNVGKDTDGQNVYETDVQSGIMLGAYGKSGDSIDGMGVLFLKSKVSKVTVENVKFSDNVDDLNERMQGLNTMIIDYADHKNNQVNATDDFSFSKKQARTVTKTYTTTAALTFGITEAVEVSGELLGIGGKSTTTLKFETTLTDTSSEATADTAELTYQTSTTVPAGGKVYCRATAMSGVYKGKYDADVKIWLEDGSDFSFSQGGELDQVTWSQASSECQNDPFTDDLPTAEAPISIDNLDKRAIKFIA</sequence>
<dbReference type="SUPFAM" id="SSF51101">
    <property type="entry name" value="Mannose-binding lectins"/>
    <property type="match status" value="1"/>
</dbReference>
<protein>
    <recommendedName>
        <fullName evidence="4">Jacalin-type lectin domain-containing protein</fullName>
    </recommendedName>
</protein>
<keyword evidence="3" id="KW-1185">Reference proteome</keyword>
<proteinExistence type="predicted"/>
<comment type="caution">
    <text evidence="2">The sequence shown here is derived from an EMBL/GenBank/DDBJ whole genome shotgun (WGS) entry which is preliminary data.</text>
</comment>
<name>A0A9W8XQC6_9PLEO</name>
<evidence type="ECO:0000313" key="2">
    <source>
        <dbReference type="EMBL" id="KAJ4356459.1"/>
    </source>
</evidence>
<dbReference type="GeneID" id="80908022"/>
<keyword evidence="1" id="KW-0732">Signal</keyword>
<gene>
    <name evidence="2" type="ORF">N0V89_004492</name>
</gene>
<reference evidence="2" key="1">
    <citation type="submission" date="2022-10" db="EMBL/GenBank/DDBJ databases">
        <title>Tapping the CABI collections for fungal endophytes: first genome assemblies for Collariella, Neodidymelliopsis, Ascochyta clinopodiicola, Didymella pomorum, Didymosphaeria variabile, Neocosmospora piperis and Neocucurbitaria cava.</title>
        <authorList>
            <person name="Hill R."/>
        </authorList>
    </citation>
    <scope>NUCLEOTIDE SEQUENCE</scope>
    <source>
        <strain evidence="2">IMI 356815</strain>
    </source>
</reference>
<dbReference type="OrthoDB" id="3758675at2759"/>
<dbReference type="Pfam" id="PF03318">
    <property type="entry name" value="ETX_MTX2"/>
    <property type="match status" value="1"/>
</dbReference>
<evidence type="ECO:0000256" key="1">
    <source>
        <dbReference type="SAM" id="SignalP"/>
    </source>
</evidence>
<dbReference type="AlphaFoldDB" id="A0A9W8XQC6"/>
<dbReference type="InterPro" id="IPR036404">
    <property type="entry name" value="Jacalin-like_lectin_dom_sf"/>
</dbReference>
<accession>A0A9W8XQC6</accession>
<dbReference type="InterPro" id="IPR004991">
    <property type="entry name" value="Aerolysin-like"/>
</dbReference>
<feature type="chain" id="PRO_5040842772" description="Jacalin-type lectin domain-containing protein" evidence="1">
    <location>
        <begin position="24"/>
        <end position="379"/>
    </location>
</feature>
<evidence type="ECO:0008006" key="4">
    <source>
        <dbReference type="Google" id="ProtNLM"/>
    </source>
</evidence>
<organism evidence="2 3">
    <name type="scientific">Didymosphaeria variabile</name>
    <dbReference type="NCBI Taxonomy" id="1932322"/>
    <lineage>
        <taxon>Eukaryota</taxon>
        <taxon>Fungi</taxon>
        <taxon>Dikarya</taxon>
        <taxon>Ascomycota</taxon>
        <taxon>Pezizomycotina</taxon>
        <taxon>Dothideomycetes</taxon>
        <taxon>Pleosporomycetidae</taxon>
        <taxon>Pleosporales</taxon>
        <taxon>Massarineae</taxon>
        <taxon>Didymosphaeriaceae</taxon>
        <taxon>Didymosphaeria</taxon>
    </lineage>
</organism>
<dbReference type="RefSeq" id="XP_056073585.1">
    <property type="nucleotide sequence ID" value="XM_056213277.1"/>
</dbReference>
<dbReference type="EMBL" id="JAPEUX010000003">
    <property type="protein sequence ID" value="KAJ4356459.1"/>
    <property type="molecule type" value="Genomic_DNA"/>
</dbReference>
<dbReference type="SUPFAM" id="SSF56973">
    <property type="entry name" value="Aerolisin/ETX pore-forming domain"/>
    <property type="match status" value="1"/>
</dbReference>
<dbReference type="Gene3D" id="2.170.15.10">
    <property type="entry name" value="Proaerolysin, chain A, domain 3"/>
    <property type="match status" value="1"/>
</dbReference>
<dbReference type="Proteomes" id="UP001140513">
    <property type="component" value="Unassembled WGS sequence"/>
</dbReference>
<evidence type="ECO:0000313" key="3">
    <source>
        <dbReference type="Proteomes" id="UP001140513"/>
    </source>
</evidence>
<feature type="signal peptide" evidence="1">
    <location>
        <begin position="1"/>
        <end position="23"/>
    </location>
</feature>